<gene>
    <name evidence="2" type="ORF">H9816_02525</name>
</gene>
<feature type="transmembrane region" description="Helical" evidence="1">
    <location>
        <begin position="302"/>
        <end position="319"/>
    </location>
</feature>
<keyword evidence="1" id="KW-0472">Membrane</keyword>
<dbReference type="AlphaFoldDB" id="A0A9D2ILH4"/>
<comment type="caution">
    <text evidence="2">The sequence shown here is derived from an EMBL/GenBank/DDBJ whole genome shotgun (WGS) entry which is preliminary data.</text>
</comment>
<evidence type="ECO:0000313" key="3">
    <source>
        <dbReference type="Proteomes" id="UP000824014"/>
    </source>
</evidence>
<name>A0A9D2ILH4_9BACT</name>
<dbReference type="Proteomes" id="UP000824014">
    <property type="component" value="Unassembled WGS sequence"/>
</dbReference>
<evidence type="ECO:0008006" key="4">
    <source>
        <dbReference type="Google" id="ProtNLM"/>
    </source>
</evidence>
<organism evidence="2 3">
    <name type="scientific">Candidatus Tidjanibacter faecipullorum</name>
    <dbReference type="NCBI Taxonomy" id="2838766"/>
    <lineage>
        <taxon>Bacteria</taxon>
        <taxon>Pseudomonadati</taxon>
        <taxon>Bacteroidota</taxon>
        <taxon>Bacteroidia</taxon>
        <taxon>Bacteroidales</taxon>
        <taxon>Rikenellaceae</taxon>
        <taxon>Tidjanibacter</taxon>
    </lineage>
</organism>
<proteinExistence type="predicted"/>
<dbReference type="Gene3D" id="3.90.550.10">
    <property type="entry name" value="Spore Coat Polysaccharide Biosynthesis Protein SpsA, Chain A"/>
    <property type="match status" value="1"/>
</dbReference>
<accession>A0A9D2ILH4</accession>
<evidence type="ECO:0000256" key="1">
    <source>
        <dbReference type="SAM" id="Phobius"/>
    </source>
</evidence>
<dbReference type="InterPro" id="IPR029044">
    <property type="entry name" value="Nucleotide-diphossugar_trans"/>
</dbReference>
<feature type="transmembrane region" description="Helical" evidence="1">
    <location>
        <begin position="325"/>
        <end position="342"/>
    </location>
</feature>
<sequence length="386" mass="43695">MEQFSQAYAFLWDVCGPWGIALLAGVVLLFLIQCGYWAGYYGRIPSYRNATSDGSRPAVSVALVVREADDAFLEETLPLLLAQEYDRYEIVITELTGDVEFGETLAMIAEHTPRLNVTRMVRDPRFPISDKMALNVAIKAARYDNILLTTADCRPASNQWVGRMARGFEHADLVIGYCGMEGGNRFSDRMIRLGRVGHAARWIGAAMHGHPYRGMIQNLGLTKAIYFANHGFNHLNMNIGMDDLFVQKLAAGARTATIVSANSLVRQKIWGGLRWWYADRRLQSNTFRFYPAGVRFRIGLELWSRALFLPAVVAAIVLLPAELKLFAAALWLLRLLLVLFEMRRIALRLCERGVMRVAPLYDLCSPYYEGWMALSRTFKRSPGVWR</sequence>
<protein>
    <recommendedName>
        <fullName evidence="4">Glycosyltransferase</fullName>
    </recommendedName>
</protein>
<feature type="transmembrane region" description="Helical" evidence="1">
    <location>
        <begin position="20"/>
        <end position="39"/>
    </location>
</feature>
<dbReference type="SUPFAM" id="SSF53448">
    <property type="entry name" value="Nucleotide-diphospho-sugar transferases"/>
    <property type="match status" value="1"/>
</dbReference>
<reference evidence="2" key="2">
    <citation type="submission" date="2021-04" db="EMBL/GenBank/DDBJ databases">
        <authorList>
            <person name="Gilroy R."/>
        </authorList>
    </citation>
    <scope>NUCLEOTIDE SEQUENCE</scope>
    <source>
        <strain evidence="2">ChiHjej11B10-19426</strain>
    </source>
</reference>
<dbReference type="EMBL" id="DXCC01000006">
    <property type="protein sequence ID" value="HIZ14775.1"/>
    <property type="molecule type" value="Genomic_DNA"/>
</dbReference>
<keyword evidence="1" id="KW-0812">Transmembrane</keyword>
<evidence type="ECO:0000313" key="2">
    <source>
        <dbReference type="EMBL" id="HIZ14775.1"/>
    </source>
</evidence>
<keyword evidence="1" id="KW-1133">Transmembrane helix</keyword>
<reference evidence="2" key="1">
    <citation type="journal article" date="2021" name="PeerJ">
        <title>Extensive microbial diversity within the chicken gut microbiome revealed by metagenomics and culture.</title>
        <authorList>
            <person name="Gilroy R."/>
            <person name="Ravi A."/>
            <person name="Getino M."/>
            <person name="Pursley I."/>
            <person name="Horton D.L."/>
            <person name="Alikhan N.F."/>
            <person name="Baker D."/>
            <person name="Gharbi K."/>
            <person name="Hall N."/>
            <person name="Watson M."/>
            <person name="Adriaenssens E.M."/>
            <person name="Foster-Nyarko E."/>
            <person name="Jarju S."/>
            <person name="Secka A."/>
            <person name="Antonio M."/>
            <person name="Oren A."/>
            <person name="Chaudhuri R.R."/>
            <person name="La Ragione R."/>
            <person name="Hildebrand F."/>
            <person name="Pallen M.J."/>
        </authorList>
    </citation>
    <scope>NUCLEOTIDE SEQUENCE</scope>
    <source>
        <strain evidence="2">ChiHjej11B10-19426</strain>
    </source>
</reference>